<dbReference type="InterPro" id="IPR027417">
    <property type="entry name" value="P-loop_NTPase"/>
</dbReference>
<feature type="region of interest" description="Disordered" evidence="1">
    <location>
        <begin position="505"/>
        <end position="536"/>
    </location>
</feature>
<name>A0A915LV42_MELJA</name>
<feature type="region of interest" description="Disordered" evidence="1">
    <location>
        <begin position="232"/>
        <end position="257"/>
    </location>
</feature>
<feature type="compositionally biased region" description="Low complexity" evidence="1">
    <location>
        <begin position="232"/>
        <end position="244"/>
    </location>
</feature>
<evidence type="ECO:0000313" key="2">
    <source>
        <dbReference type="Proteomes" id="UP000887561"/>
    </source>
</evidence>
<reference evidence="3" key="1">
    <citation type="submission" date="2022-11" db="UniProtKB">
        <authorList>
            <consortium name="WormBaseParasite"/>
        </authorList>
    </citation>
    <scope>IDENTIFICATION</scope>
</reference>
<sequence>MGCAPSVHNWNGFVGSQNPANKFRSPCCEFLLQNIVPRRRRGENDALATTAAQDNDEIDLNLHRLLRLQPPISIDVGSGVDPCCAGGDESFPKVIFIFGGPGSMKGILTQELAQEFDFITIGIEDVIFSYLPQKEANTVQNTVEINELLRRNPGIINLRWVLQMVGAKIATAHTNVQRFIVDIVPELSFILKSAAFTALDHRDQLGEFDKKYHVLFALELYISAEYQLLESGPSSSFSASPSTSKNKKETDEERELRQEARQLLRGGADEADKGRLEKRLESFHECAEPFLAFFRKHKRIVRLDLKVPYNEDLFRTVRQLFVDFGFGRNNDSIRVVLFLQNETQVDAIDTEYYHMRKIRLGDICHDKDESLTNQIRAIRKYIYRTAQVGEHILVLLKGLNTTDSKRNKQRINFIEYRTTYLDYYIRSNSRESPRQRCKMPFRTITSTQGEVCLFPEAMSARLCKRIGNIFGEKLSMTETSESVRGDIDSRASQLSVSPCYQPAASSTTTLLNPSAAAVSRPSPRPPYSGRMENGRH</sequence>
<dbReference type="AlphaFoldDB" id="A0A915LV42"/>
<organism evidence="2 3">
    <name type="scientific">Meloidogyne javanica</name>
    <name type="common">Root-knot nematode worm</name>
    <dbReference type="NCBI Taxonomy" id="6303"/>
    <lineage>
        <taxon>Eukaryota</taxon>
        <taxon>Metazoa</taxon>
        <taxon>Ecdysozoa</taxon>
        <taxon>Nematoda</taxon>
        <taxon>Chromadorea</taxon>
        <taxon>Rhabditida</taxon>
        <taxon>Tylenchina</taxon>
        <taxon>Tylenchomorpha</taxon>
        <taxon>Tylenchoidea</taxon>
        <taxon>Meloidogynidae</taxon>
        <taxon>Meloidogyninae</taxon>
        <taxon>Meloidogyne</taxon>
        <taxon>Meloidogyne incognita group</taxon>
    </lineage>
</organism>
<dbReference type="WBParaSite" id="scaffold1990_cov299.g4037">
    <property type="protein sequence ID" value="scaffold1990_cov299.g4037"/>
    <property type="gene ID" value="scaffold1990_cov299.g4037"/>
</dbReference>
<dbReference type="Proteomes" id="UP000887561">
    <property type="component" value="Unplaced"/>
</dbReference>
<evidence type="ECO:0000256" key="1">
    <source>
        <dbReference type="SAM" id="MobiDB-lite"/>
    </source>
</evidence>
<feature type="compositionally biased region" description="Basic and acidic residues" evidence="1">
    <location>
        <begin position="246"/>
        <end position="257"/>
    </location>
</feature>
<accession>A0A915LV42</accession>
<keyword evidence="2" id="KW-1185">Reference proteome</keyword>
<dbReference type="Gene3D" id="3.40.50.300">
    <property type="entry name" value="P-loop containing nucleotide triphosphate hydrolases"/>
    <property type="match status" value="1"/>
</dbReference>
<proteinExistence type="predicted"/>
<dbReference type="SUPFAM" id="SSF52540">
    <property type="entry name" value="P-loop containing nucleoside triphosphate hydrolases"/>
    <property type="match status" value="1"/>
</dbReference>
<evidence type="ECO:0000313" key="3">
    <source>
        <dbReference type="WBParaSite" id="scaffold1990_cov299.g4037"/>
    </source>
</evidence>
<protein>
    <submittedName>
        <fullName evidence="3">Adenylate kinase</fullName>
    </submittedName>
</protein>